<dbReference type="InterPro" id="IPR006118">
    <property type="entry name" value="Recombinase_CS"/>
</dbReference>
<evidence type="ECO:0000256" key="4">
    <source>
        <dbReference type="PIRSR" id="PIRSR606118-50"/>
    </source>
</evidence>
<dbReference type="SMART" id="SM00857">
    <property type="entry name" value="Resolvase"/>
    <property type="match status" value="1"/>
</dbReference>
<protein>
    <submittedName>
        <fullName evidence="7">Recombinase family protein</fullName>
    </submittedName>
</protein>
<keyword evidence="3" id="KW-0233">DNA recombination</keyword>
<evidence type="ECO:0000256" key="2">
    <source>
        <dbReference type="ARBA" id="ARBA00023125"/>
    </source>
</evidence>
<organism evidence="7 8">
    <name type="scientific">Undibacterium jejuense</name>
    <dbReference type="NCBI Taxonomy" id="1344949"/>
    <lineage>
        <taxon>Bacteria</taxon>
        <taxon>Pseudomonadati</taxon>
        <taxon>Pseudomonadota</taxon>
        <taxon>Betaproteobacteria</taxon>
        <taxon>Burkholderiales</taxon>
        <taxon>Oxalobacteraceae</taxon>
        <taxon>Undibacterium</taxon>
    </lineage>
</organism>
<dbReference type="PROSITE" id="PS00397">
    <property type="entry name" value="RECOMBINASES_1"/>
    <property type="match status" value="1"/>
</dbReference>
<sequence>MTINTRIYLRASTSDQDASRAEASLNEFATTHKLNVVHTFTENESGASLDRPELFKLIAASKEGDILLCESTDRLTRLTHGKWEVLKQAINEKGIRLVMLDLPTSHMNLNIGDDVTSSIMKAINNMIIDIMAAMARKDYEQRRERIAQGRAKAKAQGKLVGRKVNTVTNDKAVKLLQGGNHSWNEIVELCGISRAQVAKLAKSLKTEE</sequence>
<evidence type="ECO:0000313" key="7">
    <source>
        <dbReference type="EMBL" id="MBC3860944.1"/>
    </source>
</evidence>
<dbReference type="GO" id="GO:0003677">
    <property type="term" value="F:DNA binding"/>
    <property type="evidence" value="ECO:0007669"/>
    <property type="project" value="UniProtKB-KW"/>
</dbReference>
<accession>A0A923HHP2</accession>
<evidence type="ECO:0000256" key="5">
    <source>
        <dbReference type="PROSITE-ProRule" id="PRU10137"/>
    </source>
</evidence>
<dbReference type="RefSeq" id="WP_186910854.1">
    <property type="nucleotide sequence ID" value="NZ_JACOFV010000001.1"/>
</dbReference>
<gene>
    <name evidence="7" type="ORF">H8K32_02435</name>
</gene>
<dbReference type="GO" id="GO:0000150">
    <property type="term" value="F:DNA strand exchange activity"/>
    <property type="evidence" value="ECO:0007669"/>
    <property type="project" value="InterPro"/>
</dbReference>
<feature type="active site" description="O-(5'-phospho-DNA)-serine intermediate" evidence="4 5">
    <location>
        <position position="12"/>
    </location>
</feature>
<dbReference type="GO" id="GO:0015074">
    <property type="term" value="P:DNA integration"/>
    <property type="evidence" value="ECO:0007669"/>
    <property type="project" value="UniProtKB-KW"/>
</dbReference>
<dbReference type="AlphaFoldDB" id="A0A923HHP2"/>
<evidence type="ECO:0000259" key="6">
    <source>
        <dbReference type="PROSITE" id="PS51736"/>
    </source>
</evidence>
<dbReference type="InterPro" id="IPR050639">
    <property type="entry name" value="SSR_resolvase"/>
</dbReference>
<comment type="caution">
    <text evidence="7">The sequence shown here is derived from an EMBL/GenBank/DDBJ whole genome shotgun (WGS) entry which is preliminary data.</text>
</comment>
<reference evidence="7" key="1">
    <citation type="submission" date="2020-08" db="EMBL/GenBank/DDBJ databases">
        <title>Novel species isolated from subtropical streams in China.</title>
        <authorList>
            <person name="Lu H."/>
        </authorList>
    </citation>
    <scope>NUCLEOTIDE SEQUENCE</scope>
    <source>
        <strain evidence="7">KACC 12607</strain>
    </source>
</reference>
<evidence type="ECO:0000256" key="1">
    <source>
        <dbReference type="ARBA" id="ARBA00022908"/>
    </source>
</evidence>
<evidence type="ECO:0000313" key="8">
    <source>
        <dbReference type="Proteomes" id="UP000634011"/>
    </source>
</evidence>
<dbReference type="EMBL" id="JACOFV010000001">
    <property type="protein sequence ID" value="MBC3860944.1"/>
    <property type="molecule type" value="Genomic_DNA"/>
</dbReference>
<proteinExistence type="predicted"/>
<dbReference type="InterPro" id="IPR006119">
    <property type="entry name" value="Resolv_N"/>
</dbReference>
<dbReference type="PANTHER" id="PTHR30461">
    <property type="entry name" value="DNA-INVERTASE FROM LAMBDOID PROPHAGE"/>
    <property type="match status" value="1"/>
</dbReference>
<dbReference type="Proteomes" id="UP000634011">
    <property type="component" value="Unassembled WGS sequence"/>
</dbReference>
<dbReference type="PROSITE" id="PS51736">
    <property type="entry name" value="RECOMBINASES_3"/>
    <property type="match status" value="1"/>
</dbReference>
<evidence type="ECO:0000256" key="3">
    <source>
        <dbReference type="ARBA" id="ARBA00023172"/>
    </source>
</evidence>
<dbReference type="CDD" id="cd03767">
    <property type="entry name" value="SR_Res_par"/>
    <property type="match status" value="1"/>
</dbReference>
<dbReference type="PANTHER" id="PTHR30461:SF25">
    <property type="entry name" value="RESOLVASE-RELATED"/>
    <property type="match status" value="1"/>
</dbReference>
<feature type="domain" description="Resolvase/invertase-type recombinase catalytic" evidence="6">
    <location>
        <begin position="4"/>
        <end position="157"/>
    </location>
</feature>
<keyword evidence="1" id="KW-0229">DNA integration</keyword>
<dbReference type="Pfam" id="PF00239">
    <property type="entry name" value="Resolvase"/>
    <property type="match status" value="1"/>
</dbReference>
<keyword evidence="2" id="KW-0238">DNA-binding</keyword>
<dbReference type="InterPro" id="IPR036162">
    <property type="entry name" value="Resolvase-like_N_sf"/>
</dbReference>
<name>A0A923HHP2_9BURK</name>
<dbReference type="Gene3D" id="3.40.50.1390">
    <property type="entry name" value="Resolvase, N-terminal catalytic domain"/>
    <property type="match status" value="1"/>
</dbReference>
<dbReference type="SUPFAM" id="SSF53041">
    <property type="entry name" value="Resolvase-like"/>
    <property type="match status" value="1"/>
</dbReference>
<keyword evidence="8" id="KW-1185">Reference proteome</keyword>